<evidence type="ECO:0000256" key="1">
    <source>
        <dbReference type="ARBA" id="ARBA00008714"/>
    </source>
</evidence>
<dbReference type="AlphaFoldDB" id="A0A1B3B9I8"/>
<accession>A0A1B3B9I8</accession>
<dbReference type="PATRIC" id="fig|1144748.3.peg.736"/>
<dbReference type="InterPro" id="IPR019832">
    <property type="entry name" value="Mn/Fe_SOD_C"/>
</dbReference>
<comment type="function">
    <text evidence="7">Destroys radicals which are normally produced within the cells and which are toxic to biological systems.</text>
</comment>
<comment type="catalytic activity">
    <reaction evidence="5 7">
        <text>2 superoxide + 2 H(+) = H2O2 + O2</text>
        <dbReference type="Rhea" id="RHEA:20696"/>
        <dbReference type="ChEBI" id="CHEBI:15378"/>
        <dbReference type="ChEBI" id="CHEBI:15379"/>
        <dbReference type="ChEBI" id="CHEBI:16240"/>
        <dbReference type="ChEBI" id="CHEBI:18421"/>
        <dbReference type="EC" id="1.15.1.1"/>
    </reaction>
</comment>
<dbReference type="SUPFAM" id="SSF46609">
    <property type="entry name" value="Fe,Mn superoxide dismutase (SOD), N-terminal domain"/>
    <property type="match status" value="1"/>
</dbReference>
<dbReference type="STRING" id="1144748.KS2013_726"/>
<evidence type="ECO:0000259" key="9">
    <source>
        <dbReference type="Pfam" id="PF02777"/>
    </source>
</evidence>
<dbReference type="InterPro" id="IPR019833">
    <property type="entry name" value="Mn/Fe_SOD_BS"/>
</dbReference>
<dbReference type="PANTHER" id="PTHR42769:SF3">
    <property type="entry name" value="SUPEROXIDE DISMUTASE [FE] 2, CHLOROPLASTIC"/>
    <property type="match status" value="1"/>
</dbReference>
<sequence length="193" mass="21418">MAIELPALPYERDALAPHISEETINYHYGKHHNAYVTNLNKMIEGTDFEGKDLEDIIRTSEGGVFNNAAQVWNHTFYWNSLSPNGGGEPSGPLADAINSAFGSFADFKEKFTASAAGNFGSGWTWLVKNSAGSLEIVNTSNADTPITNAGVTPLLTVDVWEHAYYVDYRNARPEYLKNFWELVNWDFAAKNFG</sequence>
<feature type="binding site" evidence="6">
    <location>
        <position position="158"/>
    </location>
    <ligand>
        <name>Mn(2+)</name>
        <dbReference type="ChEBI" id="CHEBI:29035"/>
    </ligand>
</feature>
<keyword evidence="4" id="KW-0408">Iron</keyword>
<dbReference type="NCBIfam" id="NF007832">
    <property type="entry name" value="PRK10543.1"/>
    <property type="match status" value="1"/>
</dbReference>
<dbReference type="FunFam" id="3.55.40.20:FF:000001">
    <property type="entry name" value="Superoxide dismutase"/>
    <property type="match status" value="1"/>
</dbReference>
<keyword evidence="3 7" id="KW-0560">Oxidoreductase</keyword>
<dbReference type="Gene3D" id="3.55.40.20">
    <property type="entry name" value="Iron/manganese superoxide dismutase, C-terminal domain"/>
    <property type="match status" value="1"/>
</dbReference>
<dbReference type="PIRSF" id="PIRSF000349">
    <property type="entry name" value="SODismutase"/>
    <property type="match status" value="1"/>
</dbReference>
<comment type="similarity">
    <text evidence="1 7">Belongs to the iron/manganese superoxide dismutase family.</text>
</comment>
<dbReference type="GO" id="GO:0005737">
    <property type="term" value="C:cytoplasm"/>
    <property type="evidence" value="ECO:0007669"/>
    <property type="project" value="UniProtKB-ARBA"/>
</dbReference>
<keyword evidence="2 6" id="KW-0479">Metal-binding</keyword>
<dbReference type="KEGG" id="ksd:KS2013_726"/>
<keyword evidence="11" id="KW-1185">Reference proteome</keyword>
<dbReference type="EC" id="1.15.1.1" evidence="7"/>
<feature type="domain" description="Manganese/iron superoxide dismutase N-terminal" evidence="8">
    <location>
        <begin position="4"/>
        <end position="82"/>
    </location>
</feature>
<dbReference type="PANTHER" id="PTHR42769">
    <property type="entry name" value="SUPEROXIDE DISMUTASE"/>
    <property type="match status" value="1"/>
</dbReference>
<organism evidence="10 11">
    <name type="scientific">Kangiella sediminilitoris</name>
    <dbReference type="NCBI Taxonomy" id="1144748"/>
    <lineage>
        <taxon>Bacteria</taxon>
        <taxon>Pseudomonadati</taxon>
        <taxon>Pseudomonadota</taxon>
        <taxon>Gammaproteobacteria</taxon>
        <taxon>Kangiellales</taxon>
        <taxon>Kangiellaceae</taxon>
        <taxon>Kangiella</taxon>
    </lineage>
</organism>
<reference evidence="11" key="1">
    <citation type="submission" date="2015-08" db="EMBL/GenBank/DDBJ databases">
        <authorList>
            <person name="Kim K.M."/>
        </authorList>
    </citation>
    <scope>NUCLEOTIDE SEQUENCE [LARGE SCALE GENOMIC DNA]</scope>
    <source>
        <strain evidence="11">KCTC 23892</strain>
    </source>
</reference>
<evidence type="ECO:0000256" key="3">
    <source>
        <dbReference type="ARBA" id="ARBA00023002"/>
    </source>
</evidence>
<evidence type="ECO:0000256" key="7">
    <source>
        <dbReference type="RuleBase" id="RU000414"/>
    </source>
</evidence>
<dbReference type="OrthoDB" id="9803125at2"/>
<evidence type="ECO:0000256" key="5">
    <source>
        <dbReference type="ARBA" id="ARBA00049204"/>
    </source>
</evidence>
<protein>
    <recommendedName>
        <fullName evidence="7">Superoxide dismutase</fullName>
        <ecNumber evidence="7">1.15.1.1</ecNumber>
    </recommendedName>
</protein>
<proteinExistence type="inferred from homology"/>
<dbReference type="GO" id="GO:0004784">
    <property type="term" value="F:superoxide dismutase activity"/>
    <property type="evidence" value="ECO:0007669"/>
    <property type="project" value="UniProtKB-EC"/>
</dbReference>
<dbReference type="InterPro" id="IPR036324">
    <property type="entry name" value="Mn/Fe_SOD_N_sf"/>
</dbReference>
<dbReference type="Proteomes" id="UP000094147">
    <property type="component" value="Chromosome"/>
</dbReference>
<dbReference type="SUPFAM" id="SSF54719">
    <property type="entry name" value="Fe,Mn superoxide dismutase (SOD), C-terminal domain"/>
    <property type="match status" value="1"/>
</dbReference>
<dbReference type="GO" id="GO:0046914">
    <property type="term" value="F:transition metal ion binding"/>
    <property type="evidence" value="ECO:0007669"/>
    <property type="project" value="UniProtKB-ARBA"/>
</dbReference>
<feature type="domain" description="Manganese/iron superoxide dismutase C-terminal" evidence="9">
    <location>
        <begin position="89"/>
        <end position="190"/>
    </location>
</feature>
<dbReference type="RefSeq" id="WP_068989896.1">
    <property type="nucleotide sequence ID" value="NZ_CP012418.1"/>
</dbReference>
<dbReference type="PROSITE" id="PS00088">
    <property type="entry name" value="SOD_MN"/>
    <property type="match status" value="1"/>
</dbReference>
<feature type="binding site" evidence="6">
    <location>
        <position position="74"/>
    </location>
    <ligand>
        <name>Mn(2+)</name>
        <dbReference type="ChEBI" id="CHEBI:29035"/>
    </ligand>
</feature>
<dbReference type="InterPro" id="IPR036314">
    <property type="entry name" value="SOD_C_sf"/>
</dbReference>
<gene>
    <name evidence="10" type="ORF">KS2013_726</name>
</gene>
<evidence type="ECO:0000256" key="6">
    <source>
        <dbReference type="PIRSR" id="PIRSR000349-1"/>
    </source>
</evidence>
<evidence type="ECO:0000256" key="4">
    <source>
        <dbReference type="ARBA" id="ARBA00023004"/>
    </source>
</evidence>
<evidence type="ECO:0000313" key="10">
    <source>
        <dbReference type="EMBL" id="AOE49450.1"/>
    </source>
</evidence>
<dbReference type="PRINTS" id="PR01703">
    <property type="entry name" value="MNSODISMTASE"/>
</dbReference>
<feature type="binding site" evidence="6">
    <location>
        <position position="162"/>
    </location>
    <ligand>
        <name>Mn(2+)</name>
        <dbReference type="ChEBI" id="CHEBI:29035"/>
    </ligand>
</feature>
<evidence type="ECO:0000259" key="8">
    <source>
        <dbReference type="Pfam" id="PF00081"/>
    </source>
</evidence>
<evidence type="ECO:0000313" key="11">
    <source>
        <dbReference type="Proteomes" id="UP000094147"/>
    </source>
</evidence>
<feature type="binding site" evidence="6">
    <location>
        <position position="27"/>
    </location>
    <ligand>
        <name>Mn(2+)</name>
        <dbReference type="ChEBI" id="CHEBI:29035"/>
    </ligand>
</feature>
<name>A0A1B3B9I8_9GAMM</name>
<dbReference type="FunFam" id="1.10.287.990:FF:000002">
    <property type="entry name" value="Superoxide dismutase"/>
    <property type="match status" value="1"/>
</dbReference>
<dbReference type="EMBL" id="CP012418">
    <property type="protein sequence ID" value="AOE49450.1"/>
    <property type="molecule type" value="Genomic_DNA"/>
</dbReference>
<evidence type="ECO:0000256" key="2">
    <source>
        <dbReference type="ARBA" id="ARBA00022723"/>
    </source>
</evidence>
<dbReference type="Pfam" id="PF00081">
    <property type="entry name" value="Sod_Fe_N"/>
    <property type="match status" value="1"/>
</dbReference>
<dbReference type="InterPro" id="IPR001189">
    <property type="entry name" value="Mn/Fe_SOD"/>
</dbReference>
<dbReference type="Pfam" id="PF02777">
    <property type="entry name" value="Sod_Fe_C"/>
    <property type="match status" value="1"/>
</dbReference>
<dbReference type="Gene3D" id="1.10.287.990">
    <property type="entry name" value="Fe,Mn superoxide dismutase (SOD) domain"/>
    <property type="match status" value="1"/>
</dbReference>
<dbReference type="InterPro" id="IPR019831">
    <property type="entry name" value="Mn/Fe_SOD_N"/>
</dbReference>